<keyword evidence="12" id="KW-1185">Reference proteome</keyword>
<dbReference type="KEGG" id="cbot:ATE48_12250"/>
<dbReference type="InterPro" id="IPR036890">
    <property type="entry name" value="HATPase_C_sf"/>
</dbReference>
<evidence type="ECO:0000256" key="1">
    <source>
        <dbReference type="ARBA" id="ARBA00000085"/>
    </source>
</evidence>
<dbReference type="PANTHER" id="PTHR43711">
    <property type="entry name" value="TWO-COMPONENT HISTIDINE KINASE"/>
    <property type="match status" value="1"/>
</dbReference>
<dbReference type="InterPro" id="IPR036097">
    <property type="entry name" value="HisK_dim/P_sf"/>
</dbReference>
<evidence type="ECO:0000313" key="11">
    <source>
        <dbReference type="EMBL" id="ANP46633.1"/>
    </source>
</evidence>
<accession>A0A1B1AJA3</accession>
<dbReference type="OrthoDB" id="9805942at2"/>
<dbReference type="PROSITE" id="PS50885">
    <property type="entry name" value="HAMP"/>
    <property type="match status" value="1"/>
</dbReference>
<dbReference type="SUPFAM" id="SSF55874">
    <property type="entry name" value="ATPase domain of HSP90 chaperone/DNA topoisomerase II/histidine kinase"/>
    <property type="match status" value="1"/>
</dbReference>
<dbReference type="SUPFAM" id="SSF158472">
    <property type="entry name" value="HAMP domain-like"/>
    <property type="match status" value="1"/>
</dbReference>
<dbReference type="AlphaFoldDB" id="A0A1B1AJA3"/>
<dbReference type="InterPro" id="IPR004358">
    <property type="entry name" value="Sig_transdc_His_kin-like_C"/>
</dbReference>
<dbReference type="SUPFAM" id="SSF47384">
    <property type="entry name" value="Homodimeric domain of signal transducing histidine kinase"/>
    <property type="match status" value="1"/>
</dbReference>
<dbReference type="PROSITE" id="PS50109">
    <property type="entry name" value="HIS_KIN"/>
    <property type="match status" value="1"/>
</dbReference>
<dbReference type="Gene3D" id="6.10.340.10">
    <property type="match status" value="1"/>
</dbReference>
<dbReference type="InterPro" id="IPR050736">
    <property type="entry name" value="Sensor_HK_Regulatory"/>
</dbReference>
<dbReference type="InParanoid" id="A0A1B1AJA3"/>
<feature type="transmembrane region" description="Helical" evidence="8">
    <location>
        <begin position="229"/>
        <end position="252"/>
    </location>
</feature>
<keyword evidence="8" id="KW-1133">Transmembrane helix</keyword>
<keyword evidence="4" id="KW-0597">Phosphoprotein</keyword>
<dbReference type="SMART" id="SM00304">
    <property type="entry name" value="HAMP"/>
    <property type="match status" value="1"/>
</dbReference>
<dbReference type="PANTHER" id="PTHR43711:SF1">
    <property type="entry name" value="HISTIDINE KINASE 1"/>
    <property type="match status" value="1"/>
</dbReference>
<dbReference type="Pfam" id="PF13755">
    <property type="entry name" value="Sensor_TM1"/>
    <property type="match status" value="1"/>
</dbReference>
<dbReference type="InterPro" id="IPR005467">
    <property type="entry name" value="His_kinase_dom"/>
</dbReference>
<dbReference type="InterPro" id="IPR003661">
    <property type="entry name" value="HisK_dim/P_dom"/>
</dbReference>
<organism evidence="11 12">
    <name type="scientific">Candidatus Viadribacter manganicus</name>
    <dbReference type="NCBI Taxonomy" id="1759059"/>
    <lineage>
        <taxon>Bacteria</taxon>
        <taxon>Pseudomonadati</taxon>
        <taxon>Pseudomonadota</taxon>
        <taxon>Alphaproteobacteria</taxon>
        <taxon>Hyphomonadales</taxon>
        <taxon>Hyphomonadaceae</taxon>
        <taxon>Candidatus Viadribacter</taxon>
    </lineage>
</organism>
<dbReference type="EMBL" id="CP013244">
    <property type="protein sequence ID" value="ANP46633.1"/>
    <property type="molecule type" value="Genomic_DNA"/>
</dbReference>
<evidence type="ECO:0000256" key="6">
    <source>
        <dbReference type="ARBA" id="ARBA00022777"/>
    </source>
</evidence>
<dbReference type="SMART" id="SM00388">
    <property type="entry name" value="HisKA"/>
    <property type="match status" value="1"/>
</dbReference>
<dbReference type="InterPro" id="IPR003594">
    <property type="entry name" value="HATPase_dom"/>
</dbReference>
<evidence type="ECO:0000256" key="5">
    <source>
        <dbReference type="ARBA" id="ARBA00022679"/>
    </source>
</evidence>
<dbReference type="Gene3D" id="3.30.565.10">
    <property type="entry name" value="Histidine kinase-like ATPase, C-terminal domain"/>
    <property type="match status" value="1"/>
</dbReference>
<protein>
    <recommendedName>
        <fullName evidence="3">histidine kinase</fullName>
        <ecNumber evidence="3">2.7.13.3</ecNumber>
    </recommendedName>
</protein>
<evidence type="ECO:0000256" key="3">
    <source>
        <dbReference type="ARBA" id="ARBA00012438"/>
    </source>
</evidence>
<dbReference type="InterPro" id="IPR003660">
    <property type="entry name" value="HAMP_dom"/>
</dbReference>
<evidence type="ECO:0000313" key="12">
    <source>
        <dbReference type="Proteomes" id="UP000092498"/>
    </source>
</evidence>
<dbReference type="Pfam" id="PF00512">
    <property type="entry name" value="HisKA"/>
    <property type="match status" value="1"/>
</dbReference>
<dbReference type="PRINTS" id="PR00344">
    <property type="entry name" value="BCTRLSENSOR"/>
</dbReference>
<feature type="domain" description="HAMP" evidence="10">
    <location>
        <begin position="249"/>
        <end position="304"/>
    </location>
</feature>
<comment type="subcellular location">
    <subcellularLocation>
        <location evidence="2">Membrane</location>
    </subcellularLocation>
</comment>
<dbReference type="InterPro" id="IPR025908">
    <property type="entry name" value="Sensor_TM1"/>
</dbReference>
<gene>
    <name evidence="11" type="ORF">ATE48_12250</name>
</gene>
<dbReference type="Pfam" id="PF00672">
    <property type="entry name" value="HAMP"/>
    <property type="match status" value="1"/>
</dbReference>
<name>A0A1B1AJA3_9PROT</name>
<evidence type="ECO:0000256" key="7">
    <source>
        <dbReference type="ARBA" id="ARBA00023012"/>
    </source>
</evidence>
<keyword evidence="8" id="KW-0472">Membrane</keyword>
<sequence length="540" mass="58619">MASATGTTKSDGIFRAILRSRIARIIFIWNFAGLFVLILGVLLLTEMRAGLTEAQFRNLRTQGELITNLLIETGTVEGDPNPYINESAVRLVLHRILPPIAEGARPGVGRPRVRVFDTDARLIADSDVIYDEIRETPITEDQSLGEQIESAARQVEYLRLTPWRPTTTLEEEQRRALRGEIVNGERLNERGERVVSVTVPLRRVQQVIGTVTTESADVERILVAERAGMIPFMIGATIAIFLSSLLLALFIARPLRKLANAADSLRLTGATRLDLPEVTHRKDEIGALAHSLEAMTGALADRIDANERFAADVSHEIKNPLASIQSAVTSARSAKTPEQQAQMLGIVAQDVQRLDRLITDIARASRIEAETAKLDLHRIDLGALLFEITRAYASPPDEEAPVTVAFKGPKPEGLIALGQAGPLGQVFRNLIDNARSFSPHGGVVSVSAELVRAKEGAIVRAIVDDQGPGVPPENLETIFERFYTQRPKGAAFGGNSGLGLSIARQIVTSLGGRIYAQNKDGLGRGESGGARLVVELPLAH</sequence>
<dbReference type="EC" id="2.7.13.3" evidence="3"/>
<dbReference type="CDD" id="cd00082">
    <property type="entry name" value="HisKA"/>
    <property type="match status" value="1"/>
</dbReference>
<evidence type="ECO:0000259" key="10">
    <source>
        <dbReference type="PROSITE" id="PS50885"/>
    </source>
</evidence>
<dbReference type="GO" id="GO:0016020">
    <property type="term" value="C:membrane"/>
    <property type="evidence" value="ECO:0007669"/>
    <property type="project" value="UniProtKB-SubCell"/>
</dbReference>
<dbReference type="Pfam" id="PF02518">
    <property type="entry name" value="HATPase_c"/>
    <property type="match status" value="1"/>
</dbReference>
<keyword evidence="7" id="KW-0902">Two-component regulatory system</keyword>
<dbReference type="SMART" id="SM00387">
    <property type="entry name" value="HATPase_c"/>
    <property type="match status" value="1"/>
</dbReference>
<keyword evidence="8" id="KW-0812">Transmembrane</keyword>
<dbReference type="RefSeq" id="WP_066771917.1">
    <property type="nucleotide sequence ID" value="NZ_CP013244.1"/>
</dbReference>
<feature type="domain" description="Histidine kinase" evidence="9">
    <location>
        <begin position="312"/>
        <end position="540"/>
    </location>
</feature>
<dbReference type="Proteomes" id="UP000092498">
    <property type="component" value="Chromosome"/>
</dbReference>
<proteinExistence type="predicted"/>
<keyword evidence="5" id="KW-0808">Transferase</keyword>
<keyword evidence="6" id="KW-0418">Kinase</keyword>
<dbReference type="Gene3D" id="1.10.287.130">
    <property type="match status" value="1"/>
</dbReference>
<evidence type="ECO:0000256" key="8">
    <source>
        <dbReference type="SAM" id="Phobius"/>
    </source>
</evidence>
<evidence type="ECO:0000256" key="4">
    <source>
        <dbReference type="ARBA" id="ARBA00022553"/>
    </source>
</evidence>
<dbReference type="GO" id="GO:0000155">
    <property type="term" value="F:phosphorelay sensor kinase activity"/>
    <property type="evidence" value="ECO:0007669"/>
    <property type="project" value="InterPro"/>
</dbReference>
<feature type="transmembrane region" description="Helical" evidence="8">
    <location>
        <begin position="25"/>
        <end position="44"/>
    </location>
</feature>
<comment type="catalytic activity">
    <reaction evidence="1">
        <text>ATP + protein L-histidine = ADP + protein N-phospho-L-histidine.</text>
        <dbReference type="EC" id="2.7.13.3"/>
    </reaction>
</comment>
<dbReference type="CDD" id="cd06225">
    <property type="entry name" value="HAMP"/>
    <property type="match status" value="1"/>
</dbReference>
<evidence type="ECO:0000259" key="9">
    <source>
        <dbReference type="PROSITE" id="PS50109"/>
    </source>
</evidence>
<evidence type="ECO:0000256" key="2">
    <source>
        <dbReference type="ARBA" id="ARBA00004370"/>
    </source>
</evidence>
<dbReference type="STRING" id="1759059.ATE48_12250"/>
<reference evidence="11 12" key="1">
    <citation type="submission" date="2015-11" db="EMBL/GenBank/DDBJ databases">
        <title>Whole-Genome Sequence of Candidatus Oderbacter manganicum from the National Park Lower Oder Valley, Germany.</title>
        <authorList>
            <person name="Braun B."/>
            <person name="Liere K."/>
            <person name="Szewzyk U."/>
        </authorList>
    </citation>
    <scope>NUCLEOTIDE SEQUENCE [LARGE SCALE GENOMIC DNA]</scope>
    <source>
        <strain evidence="11 12">OTSz_A_272</strain>
    </source>
</reference>